<evidence type="ECO:0000313" key="2">
    <source>
        <dbReference type="Proteomes" id="UP000267448"/>
    </source>
</evidence>
<dbReference type="Gene3D" id="3.40.50.150">
    <property type="entry name" value="Vaccinia Virus protein VP39"/>
    <property type="match status" value="1"/>
</dbReference>
<reference evidence="1 2" key="1">
    <citation type="submission" date="2018-12" db="EMBL/GenBank/DDBJ databases">
        <authorList>
            <person name="Yu L."/>
        </authorList>
    </citation>
    <scope>NUCLEOTIDE SEQUENCE [LARGE SCALE GENOMIC DNA]</scope>
    <source>
        <strain evidence="1 2">HAW-EB2</strain>
    </source>
</reference>
<accession>A0A3S0IM74</accession>
<keyword evidence="2" id="KW-1185">Reference proteome</keyword>
<dbReference type="OrthoDB" id="9801692at2"/>
<comment type="caution">
    <text evidence="1">The sequence shown here is derived from an EMBL/GenBank/DDBJ whole genome shotgun (WGS) entry which is preliminary data.</text>
</comment>
<dbReference type="InterPro" id="IPR029063">
    <property type="entry name" value="SAM-dependent_MTases_sf"/>
</dbReference>
<organism evidence="1 2">
    <name type="scientific">Shewanella canadensis</name>
    <dbReference type="NCBI Taxonomy" id="271096"/>
    <lineage>
        <taxon>Bacteria</taxon>
        <taxon>Pseudomonadati</taxon>
        <taxon>Pseudomonadota</taxon>
        <taxon>Gammaproteobacteria</taxon>
        <taxon>Alteromonadales</taxon>
        <taxon>Shewanellaceae</taxon>
        <taxon>Shewanella</taxon>
    </lineage>
</organism>
<dbReference type="Proteomes" id="UP000267448">
    <property type="component" value="Unassembled WGS sequence"/>
</dbReference>
<dbReference type="Pfam" id="PF01209">
    <property type="entry name" value="Ubie_methyltran"/>
    <property type="match status" value="1"/>
</dbReference>
<proteinExistence type="predicted"/>
<dbReference type="GO" id="GO:0032259">
    <property type="term" value="P:methylation"/>
    <property type="evidence" value="ECO:0007669"/>
    <property type="project" value="UniProtKB-KW"/>
</dbReference>
<sequence>MLAFFEIEQGQTVLDLFSGGGYYSELLSYVVGGEGEVIAHNNQAYLPFAKEDLDERSYATRLPNVTPLLSEANDLNFVADSLDRVFYILGFHDIYYRDETWPEIDDDKLVANLFHSLKPGGIVAVIDHDAVSGAGKETAQEFHRLSSEHVISKMTQAGFVLTDSADLLKNDADPLTISVFDKAIRGKTSRYMLKFIKPQTN</sequence>
<dbReference type="EMBL" id="RXNU01000007">
    <property type="protein sequence ID" value="RTR38322.1"/>
    <property type="molecule type" value="Genomic_DNA"/>
</dbReference>
<dbReference type="SUPFAM" id="SSF53335">
    <property type="entry name" value="S-adenosyl-L-methionine-dependent methyltransferases"/>
    <property type="match status" value="1"/>
</dbReference>
<dbReference type="AlphaFoldDB" id="A0A3S0IM74"/>
<protein>
    <submittedName>
        <fullName evidence="1">Methyltransferase type 11</fullName>
    </submittedName>
</protein>
<dbReference type="CDD" id="cd02440">
    <property type="entry name" value="AdoMet_MTases"/>
    <property type="match status" value="1"/>
</dbReference>
<name>A0A3S0IM74_9GAMM</name>
<keyword evidence="1" id="KW-0808">Transferase</keyword>
<evidence type="ECO:0000313" key="1">
    <source>
        <dbReference type="EMBL" id="RTR38322.1"/>
    </source>
</evidence>
<keyword evidence="1" id="KW-0489">Methyltransferase</keyword>
<gene>
    <name evidence="1" type="ORF">EKG38_14230</name>
</gene>
<dbReference type="GO" id="GO:0008168">
    <property type="term" value="F:methyltransferase activity"/>
    <property type="evidence" value="ECO:0007669"/>
    <property type="project" value="UniProtKB-KW"/>
</dbReference>